<sequence>MAVQVFTLVSCVLVLSSIACAGPAPRHAHPVSGPELSFSTTLNGQTYINKGLVAFGLIPSNATESTGDTIGGIGSAIALKSFSQIDSESFWGTLIVQPDRGFNVDGTINYQGRQLQLDFLLTPYYSAANLSFADAQNTLQLDYIETLLYTERNDTTTTGLDALAVRAQQSEFPADPTADPAFPIANKTFNHLTLDLEGLVLNADGTFWVSDEYGPYIHRFTGDGTLIQTIQPPSAILPLDDKGNLNFTSVVDPTTGRAGNQGFEGLTVSSDRKTLYALLQSATIQDGGNKKSNARYTRLLAWDISDPEETRPTLTGEWVVPLPLDSSGKTLGASELHFVSDGVFLVLSRDGNGHGGDTTLSAYKQADLISLASATDIHGTNFDDPSHPIAKKGVLNSGIVPAEYVGFVNFVNSTQLARFGLHNGDPADQTLIDAKWESLALAPCGDAAFPDDYFLFTASDNDFISTQGISLGVPFNAGLDNDNQFLVFRVTLPGAAIGDLTRHQHTSWW</sequence>
<evidence type="ECO:0000313" key="2">
    <source>
        <dbReference type="Proteomes" id="UP000814140"/>
    </source>
</evidence>
<reference evidence="1" key="2">
    <citation type="journal article" date="2022" name="New Phytol.">
        <title>Evolutionary transition to the ectomycorrhizal habit in the genomes of a hyperdiverse lineage of mushroom-forming fungi.</title>
        <authorList>
            <person name="Looney B."/>
            <person name="Miyauchi S."/>
            <person name="Morin E."/>
            <person name="Drula E."/>
            <person name="Courty P.E."/>
            <person name="Kohler A."/>
            <person name="Kuo A."/>
            <person name="LaButti K."/>
            <person name="Pangilinan J."/>
            <person name="Lipzen A."/>
            <person name="Riley R."/>
            <person name="Andreopoulos W."/>
            <person name="He G."/>
            <person name="Johnson J."/>
            <person name="Nolan M."/>
            <person name="Tritt A."/>
            <person name="Barry K.W."/>
            <person name="Grigoriev I.V."/>
            <person name="Nagy L.G."/>
            <person name="Hibbett D."/>
            <person name="Henrissat B."/>
            <person name="Matheny P.B."/>
            <person name="Labbe J."/>
            <person name="Martin F.M."/>
        </authorList>
    </citation>
    <scope>NUCLEOTIDE SEQUENCE</scope>
    <source>
        <strain evidence="1">HHB10654</strain>
    </source>
</reference>
<dbReference type="Proteomes" id="UP000814140">
    <property type="component" value="Unassembled WGS sequence"/>
</dbReference>
<evidence type="ECO:0000313" key="1">
    <source>
        <dbReference type="EMBL" id="KAI0055433.1"/>
    </source>
</evidence>
<accession>A0ACB8SHT5</accession>
<comment type="caution">
    <text evidence="1">The sequence shown here is derived from an EMBL/GenBank/DDBJ whole genome shotgun (WGS) entry which is preliminary data.</text>
</comment>
<organism evidence="1 2">
    <name type="scientific">Artomyces pyxidatus</name>
    <dbReference type="NCBI Taxonomy" id="48021"/>
    <lineage>
        <taxon>Eukaryota</taxon>
        <taxon>Fungi</taxon>
        <taxon>Dikarya</taxon>
        <taxon>Basidiomycota</taxon>
        <taxon>Agaricomycotina</taxon>
        <taxon>Agaricomycetes</taxon>
        <taxon>Russulales</taxon>
        <taxon>Auriscalpiaceae</taxon>
        <taxon>Artomyces</taxon>
    </lineage>
</organism>
<reference evidence="1" key="1">
    <citation type="submission" date="2021-03" db="EMBL/GenBank/DDBJ databases">
        <authorList>
            <consortium name="DOE Joint Genome Institute"/>
            <person name="Ahrendt S."/>
            <person name="Looney B.P."/>
            <person name="Miyauchi S."/>
            <person name="Morin E."/>
            <person name="Drula E."/>
            <person name="Courty P.E."/>
            <person name="Chicoki N."/>
            <person name="Fauchery L."/>
            <person name="Kohler A."/>
            <person name="Kuo A."/>
            <person name="Labutti K."/>
            <person name="Pangilinan J."/>
            <person name="Lipzen A."/>
            <person name="Riley R."/>
            <person name="Andreopoulos W."/>
            <person name="He G."/>
            <person name="Johnson J."/>
            <person name="Barry K.W."/>
            <person name="Grigoriev I.V."/>
            <person name="Nagy L."/>
            <person name="Hibbett D."/>
            <person name="Henrissat B."/>
            <person name="Matheny P.B."/>
            <person name="Labbe J."/>
            <person name="Martin F."/>
        </authorList>
    </citation>
    <scope>NUCLEOTIDE SEQUENCE</scope>
    <source>
        <strain evidence="1">HHB10654</strain>
    </source>
</reference>
<dbReference type="EMBL" id="MU277292">
    <property type="protein sequence ID" value="KAI0055433.1"/>
    <property type="molecule type" value="Genomic_DNA"/>
</dbReference>
<name>A0ACB8SHT5_9AGAM</name>
<keyword evidence="2" id="KW-1185">Reference proteome</keyword>
<gene>
    <name evidence="1" type="ORF">BV25DRAFT_174050</name>
</gene>
<proteinExistence type="predicted"/>
<protein>
    <submittedName>
        <fullName evidence="1">Uncharacterized protein</fullName>
    </submittedName>
</protein>